<dbReference type="EMBL" id="CP033972">
    <property type="protein sequence ID" value="AZG48023.1"/>
    <property type="molecule type" value="Genomic_DNA"/>
</dbReference>
<organism evidence="2 3">
    <name type="scientific">Gordonia insulae</name>
    <dbReference type="NCBI Taxonomy" id="2420509"/>
    <lineage>
        <taxon>Bacteria</taxon>
        <taxon>Bacillati</taxon>
        <taxon>Actinomycetota</taxon>
        <taxon>Actinomycetes</taxon>
        <taxon>Mycobacteriales</taxon>
        <taxon>Gordoniaceae</taxon>
        <taxon>Gordonia</taxon>
    </lineage>
</organism>
<evidence type="ECO:0000313" key="3">
    <source>
        <dbReference type="Proteomes" id="UP000271469"/>
    </source>
</evidence>
<dbReference type="AlphaFoldDB" id="A0A3G8JSZ6"/>
<dbReference type="KEGG" id="gom:D7316_04636"/>
<accession>A0A3G8JSZ6</accession>
<gene>
    <name evidence="2" type="ORF">D7316_04636</name>
</gene>
<dbReference type="Pfam" id="PF14012">
    <property type="entry name" value="DUF4229"/>
    <property type="match status" value="1"/>
</dbReference>
<dbReference type="InterPro" id="IPR025323">
    <property type="entry name" value="DUF4229"/>
</dbReference>
<feature type="transmembrane region" description="Helical" evidence="1">
    <location>
        <begin position="12"/>
        <end position="41"/>
    </location>
</feature>
<keyword evidence="1" id="KW-0472">Membrane</keyword>
<evidence type="ECO:0008006" key="4">
    <source>
        <dbReference type="Google" id="ProtNLM"/>
    </source>
</evidence>
<feature type="transmembrane region" description="Helical" evidence="1">
    <location>
        <begin position="47"/>
        <end position="66"/>
    </location>
</feature>
<proteinExistence type="predicted"/>
<keyword evidence="1" id="KW-1133">Transmembrane helix</keyword>
<sequence>MTDHKQPTVGSVALSVALYTLARLALVVVVAAIIMGVGALVGVEVPLLVAAVFGVLIALPLGMVMFKSLRLRVNGQIAAVDAARKQRHDDLQSRLRGSD</sequence>
<protein>
    <recommendedName>
        <fullName evidence="4">DUF4229 domain-containing protein</fullName>
    </recommendedName>
</protein>
<keyword evidence="3" id="KW-1185">Reference proteome</keyword>
<dbReference type="Proteomes" id="UP000271469">
    <property type="component" value="Chromosome"/>
</dbReference>
<evidence type="ECO:0000256" key="1">
    <source>
        <dbReference type="SAM" id="Phobius"/>
    </source>
</evidence>
<name>A0A3G8JSZ6_9ACTN</name>
<evidence type="ECO:0000313" key="2">
    <source>
        <dbReference type="EMBL" id="AZG48023.1"/>
    </source>
</evidence>
<reference evidence="2 3" key="1">
    <citation type="submission" date="2018-11" db="EMBL/GenBank/DDBJ databases">
        <title>Gordonia insulae sp. nov., isolated from an island soil.</title>
        <authorList>
            <person name="Kim Y.S."/>
            <person name="Kim S.B."/>
        </authorList>
    </citation>
    <scope>NUCLEOTIDE SEQUENCE [LARGE SCALE GENOMIC DNA]</scope>
    <source>
        <strain evidence="2 3">MMS17-SY073</strain>
    </source>
</reference>
<keyword evidence="1" id="KW-0812">Transmembrane</keyword>